<dbReference type="EMBL" id="JAACJL010000045">
    <property type="protein sequence ID" value="KAF4613665.1"/>
    <property type="molecule type" value="Genomic_DNA"/>
</dbReference>
<organism evidence="1 2">
    <name type="scientific">Agrocybe pediades</name>
    <dbReference type="NCBI Taxonomy" id="84607"/>
    <lineage>
        <taxon>Eukaryota</taxon>
        <taxon>Fungi</taxon>
        <taxon>Dikarya</taxon>
        <taxon>Basidiomycota</taxon>
        <taxon>Agaricomycotina</taxon>
        <taxon>Agaricomycetes</taxon>
        <taxon>Agaricomycetidae</taxon>
        <taxon>Agaricales</taxon>
        <taxon>Agaricineae</taxon>
        <taxon>Strophariaceae</taxon>
        <taxon>Agrocybe</taxon>
    </lineage>
</organism>
<evidence type="ECO:0000313" key="1">
    <source>
        <dbReference type="EMBL" id="KAF4613665.1"/>
    </source>
</evidence>
<protein>
    <submittedName>
        <fullName evidence="1">Uncharacterized protein</fullName>
    </submittedName>
</protein>
<sequence>MSLTIGRKDLETRTRVVGRRRQSSFPPTFTLKTLRSTSDEDILGTPPILLSVPDVQSTPAHPLIPTRAGMMQPCYHPITIPRRVRASHRASPPRLLEMDRKVGGRHTSTHPYRPDLHIHAPQQLDLGTISSNLISHNPDPTKFQIPTLVSEGATPVTVASLRLRTLKAGQIEA</sequence>
<dbReference type="Proteomes" id="UP000521872">
    <property type="component" value="Unassembled WGS sequence"/>
</dbReference>
<accession>A0A8H4VMM1</accession>
<gene>
    <name evidence="1" type="ORF">D9613_007465</name>
</gene>
<evidence type="ECO:0000313" key="2">
    <source>
        <dbReference type="Proteomes" id="UP000521872"/>
    </source>
</evidence>
<comment type="caution">
    <text evidence="1">The sequence shown here is derived from an EMBL/GenBank/DDBJ whole genome shotgun (WGS) entry which is preliminary data.</text>
</comment>
<name>A0A8H4VMM1_9AGAR</name>
<reference evidence="1 2" key="1">
    <citation type="submission" date="2019-12" db="EMBL/GenBank/DDBJ databases">
        <authorList>
            <person name="Floudas D."/>
            <person name="Bentzer J."/>
            <person name="Ahren D."/>
            <person name="Johansson T."/>
            <person name="Persson P."/>
            <person name="Tunlid A."/>
        </authorList>
    </citation>
    <scope>NUCLEOTIDE SEQUENCE [LARGE SCALE GENOMIC DNA]</scope>
    <source>
        <strain evidence="1 2">CBS 102.39</strain>
    </source>
</reference>
<keyword evidence="2" id="KW-1185">Reference proteome</keyword>
<proteinExistence type="predicted"/>
<dbReference type="AlphaFoldDB" id="A0A8H4VMM1"/>